<dbReference type="InterPro" id="IPR051010">
    <property type="entry name" value="BCAA_transport"/>
</dbReference>
<evidence type="ECO:0000313" key="6">
    <source>
        <dbReference type="Proteomes" id="UP000026714"/>
    </source>
</evidence>
<dbReference type="CDD" id="cd06344">
    <property type="entry name" value="PBP1_ABC_HAAT-like"/>
    <property type="match status" value="1"/>
</dbReference>
<sequence>MKRVLSAVALLLVALFVWSHWPGPDYATMAEARDRRAQDTRGDIVIAAVRDPQQTDYVKGIELAVAQLNARPEKLLGRRVRLRIEQGSADPVAENALVHRLADDDEVVAVLGHRSSAVAVPASLVYEAARVVFLPPFATRKSLTGHGFQYVFRMAPSGPVMADQLASLTALLGYGQVAVLNTRDDYSREMAFLFEDAAVGRGLRVAHRVSFQASDEDYRSLVAELRAKSFDAVFLSAATEPGARMVQQLRELGVQVPIIGIDSLNSRDFAQSAGRAGNETIVPALYRSSQPGWRNAAFVERYRAAYQQDPDHNAAQGYDAMMLLARAIETAKSTRTSAVASALRFMPYWIGVTGLHAFDAHGELRAKHYEFQELVSGQWQPLPGLHLRYQLERAEQEEHLAGTPLPPGFSRAFQAGASMEEMAALQFELARRILPFERLGVLVASRDPDTLPDHLAQLRQLGQAAGLRVETCVVHDEALDDDLAGCLQTLPEQGQVQALMLARFDDLSFVDTAALERRLRGVNLPVFAVSAAGNRIMPPGLALFVDEAGRQPDFGPAVKTVERMLLRSAVDGVIGGLVNLPAVKVDLQRLLSLGHQSNPALLNLFASEMPPVAATFALPKAARQRAEAASEPASDAASTPEPEVASAPASAAPPAASHATPPSSSPSR</sequence>
<evidence type="ECO:0000313" key="5">
    <source>
        <dbReference type="EMBL" id="KDB53396.1"/>
    </source>
</evidence>
<comment type="similarity">
    <text evidence="1">Belongs to the leucine-binding protein family.</text>
</comment>
<dbReference type="InterPro" id="IPR028081">
    <property type="entry name" value="Leu-bd"/>
</dbReference>
<dbReference type="Gene3D" id="3.40.50.2300">
    <property type="match status" value="3"/>
</dbReference>
<keyword evidence="2" id="KW-0732">Signal</keyword>
<protein>
    <recommendedName>
        <fullName evidence="4">Leucine-binding protein domain-containing protein</fullName>
    </recommendedName>
</protein>
<accession>A0A059KPM9</accession>
<organism evidence="5 6">
    <name type="scientific">Sphaerotilus natans subsp. natans DSM 6575</name>
    <dbReference type="NCBI Taxonomy" id="1286631"/>
    <lineage>
        <taxon>Bacteria</taxon>
        <taxon>Pseudomonadati</taxon>
        <taxon>Pseudomonadota</taxon>
        <taxon>Betaproteobacteria</taxon>
        <taxon>Burkholderiales</taxon>
        <taxon>Sphaerotilaceae</taxon>
        <taxon>Sphaerotilus</taxon>
    </lineage>
</organism>
<dbReference type="AlphaFoldDB" id="A0A059KPM9"/>
<name>A0A059KPM9_9BURK</name>
<proteinExistence type="inferred from homology"/>
<comment type="caution">
    <text evidence="5">The sequence shown here is derived from an EMBL/GenBank/DDBJ whole genome shotgun (WGS) entry which is preliminary data.</text>
</comment>
<evidence type="ECO:0000256" key="1">
    <source>
        <dbReference type="ARBA" id="ARBA00010062"/>
    </source>
</evidence>
<dbReference type="SUPFAM" id="SSF53822">
    <property type="entry name" value="Periplasmic binding protein-like I"/>
    <property type="match status" value="1"/>
</dbReference>
<evidence type="ECO:0000256" key="3">
    <source>
        <dbReference type="SAM" id="MobiDB-lite"/>
    </source>
</evidence>
<dbReference type="EMBL" id="AZRA01000025">
    <property type="protein sequence ID" value="KDB53396.1"/>
    <property type="molecule type" value="Genomic_DNA"/>
</dbReference>
<dbReference type="PANTHER" id="PTHR30483">
    <property type="entry name" value="LEUCINE-SPECIFIC-BINDING PROTEIN"/>
    <property type="match status" value="1"/>
</dbReference>
<feature type="region of interest" description="Disordered" evidence="3">
    <location>
        <begin position="620"/>
        <end position="668"/>
    </location>
</feature>
<dbReference type="Pfam" id="PF13458">
    <property type="entry name" value="Peripla_BP_6"/>
    <property type="match status" value="1"/>
</dbReference>
<feature type="compositionally biased region" description="Low complexity" evidence="3">
    <location>
        <begin position="627"/>
        <end position="668"/>
    </location>
</feature>
<reference evidence="5 6" key="1">
    <citation type="journal article" date="2014" name="FEMS Microbiol. Ecol.">
        <title>Sphaerotilus natans encrusted with nanoball-shaped Fe(III) oxide minerals formed by nitrate-reducing mixotrophic Fe(II) oxidation.</title>
        <authorList>
            <person name="Park S."/>
            <person name="Kim D.H."/>
            <person name="Lee J.H."/>
            <person name="Hur H.G."/>
        </authorList>
    </citation>
    <scope>NUCLEOTIDE SEQUENCE [LARGE SCALE GENOMIC DNA]</scope>
    <source>
        <strain evidence="5 6">DSM 6575</strain>
    </source>
</reference>
<feature type="domain" description="Leucine-binding protein" evidence="4">
    <location>
        <begin position="55"/>
        <end position="361"/>
    </location>
</feature>
<dbReference type="eggNOG" id="COG0683">
    <property type="taxonomic scope" value="Bacteria"/>
</dbReference>
<keyword evidence="6" id="KW-1185">Reference proteome</keyword>
<dbReference type="PANTHER" id="PTHR30483:SF6">
    <property type="entry name" value="PERIPLASMIC BINDING PROTEIN OF ABC TRANSPORTER FOR NATURAL AMINO ACIDS"/>
    <property type="match status" value="1"/>
</dbReference>
<dbReference type="STRING" id="34103.SAMN05421778_10861"/>
<gene>
    <name evidence="5" type="ORF">X805_09810</name>
</gene>
<dbReference type="RefSeq" id="WP_081837974.1">
    <property type="nucleotide sequence ID" value="NZ_AZRA01000025.1"/>
</dbReference>
<dbReference type="InterPro" id="IPR028082">
    <property type="entry name" value="Peripla_BP_I"/>
</dbReference>
<evidence type="ECO:0000256" key="2">
    <source>
        <dbReference type="ARBA" id="ARBA00022729"/>
    </source>
</evidence>
<dbReference type="Proteomes" id="UP000026714">
    <property type="component" value="Unassembled WGS sequence"/>
</dbReference>
<evidence type="ECO:0000259" key="4">
    <source>
        <dbReference type="Pfam" id="PF13458"/>
    </source>
</evidence>